<dbReference type="InterPro" id="IPR037185">
    <property type="entry name" value="EmrE-like"/>
</dbReference>
<evidence type="ECO:0000313" key="9">
    <source>
        <dbReference type="Proteomes" id="UP000006380"/>
    </source>
</evidence>
<proteinExistence type="predicted"/>
<keyword evidence="3 6" id="KW-0812">Transmembrane</keyword>
<evidence type="ECO:0000259" key="7">
    <source>
        <dbReference type="Pfam" id="PF00892"/>
    </source>
</evidence>
<dbReference type="InterPro" id="IPR000620">
    <property type="entry name" value="EamA_dom"/>
</dbReference>
<feature type="transmembrane region" description="Helical" evidence="6">
    <location>
        <begin position="176"/>
        <end position="198"/>
    </location>
</feature>
<keyword evidence="4 6" id="KW-1133">Transmembrane helix</keyword>
<dbReference type="KEGG" id="ccv:CCV52592_1481"/>
<evidence type="ECO:0000256" key="2">
    <source>
        <dbReference type="ARBA" id="ARBA00022475"/>
    </source>
</evidence>
<dbReference type="GO" id="GO:0005886">
    <property type="term" value="C:plasma membrane"/>
    <property type="evidence" value="ECO:0007669"/>
    <property type="project" value="UniProtKB-SubCell"/>
</dbReference>
<feature type="domain" description="EamA" evidence="7">
    <location>
        <begin position="148"/>
        <end position="281"/>
    </location>
</feature>
<evidence type="ECO:0000256" key="4">
    <source>
        <dbReference type="ARBA" id="ARBA00022989"/>
    </source>
</evidence>
<dbReference type="InterPro" id="IPR051258">
    <property type="entry name" value="Diverse_Substrate_Transporter"/>
</dbReference>
<dbReference type="Pfam" id="PF00892">
    <property type="entry name" value="EamA"/>
    <property type="match status" value="2"/>
</dbReference>
<feature type="transmembrane region" description="Helical" evidence="6">
    <location>
        <begin position="98"/>
        <end position="116"/>
    </location>
</feature>
<dbReference type="OrthoDB" id="9804865at2"/>
<feature type="transmembrane region" description="Helical" evidence="6">
    <location>
        <begin position="210"/>
        <end position="229"/>
    </location>
</feature>
<keyword evidence="2" id="KW-1003">Cell membrane</keyword>
<keyword evidence="5 6" id="KW-0472">Membrane</keyword>
<feature type="transmembrane region" description="Helical" evidence="6">
    <location>
        <begin position="73"/>
        <end position="92"/>
    </location>
</feature>
<dbReference type="RefSeq" id="WP_011991699.1">
    <property type="nucleotide sequence ID" value="NC_009715.2"/>
</dbReference>
<accession>A7GW31</accession>
<protein>
    <submittedName>
        <fullName evidence="8">Membrane protein, putative permease (EamA domain), type 5</fullName>
    </submittedName>
</protein>
<evidence type="ECO:0000313" key="8">
    <source>
        <dbReference type="EMBL" id="EAU00604.1"/>
    </source>
</evidence>
<feature type="domain" description="EamA" evidence="7">
    <location>
        <begin position="11"/>
        <end position="140"/>
    </location>
</feature>
<feature type="transmembrane region" description="Helical" evidence="6">
    <location>
        <begin position="42"/>
        <end position="61"/>
    </location>
</feature>
<organism evidence="8 9">
    <name type="scientific">Campylobacter curvus (strain 525.92)</name>
    <dbReference type="NCBI Taxonomy" id="360105"/>
    <lineage>
        <taxon>Bacteria</taxon>
        <taxon>Pseudomonadati</taxon>
        <taxon>Campylobacterota</taxon>
        <taxon>Epsilonproteobacteria</taxon>
        <taxon>Campylobacterales</taxon>
        <taxon>Campylobacteraceae</taxon>
        <taxon>Campylobacter</taxon>
    </lineage>
</organism>
<dbReference type="AlphaFoldDB" id="A7GW31"/>
<dbReference type="SUPFAM" id="SSF103481">
    <property type="entry name" value="Multidrug resistance efflux transporter EmrE"/>
    <property type="match status" value="2"/>
</dbReference>
<comment type="subcellular location">
    <subcellularLocation>
        <location evidence="1">Cell membrane</location>
        <topology evidence="1">Multi-pass membrane protein</topology>
    </subcellularLocation>
</comment>
<name>A7GW31_CAMC5</name>
<keyword evidence="9" id="KW-1185">Reference proteome</keyword>
<evidence type="ECO:0000256" key="1">
    <source>
        <dbReference type="ARBA" id="ARBA00004651"/>
    </source>
</evidence>
<dbReference type="PANTHER" id="PTHR42920">
    <property type="entry name" value="OS03G0707200 PROTEIN-RELATED"/>
    <property type="match status" value="1"/>
</dbReference>
<feature type="transmembrane region" description="Helical" evidence="6">
    <location>
        <begin position="151"/>
        <end position="171"/>
    </location>
</feature>
<reference evidence="8" key="1">
    <citation type="submission" date="2016-07" db="EMBL/GenBank/DDBJ databases">
        <title>Comparative genomics of the Campylobacter concisus group.</title>
        <authorList>
            <person name="Miller W.G."/>
            <person name="Yee E."/>
            <person name="Chapman M.H."/>
            <person name="Huynh S."/>
            <person name="Bono J.L."/>
            <person name="On S.L.W."/>
            <person name="StLeger J."/>
            <person name="Foster G."/>
            <person name="Parker C.T."/>
        </authorList>
    </citation>
    <scope>NUCLEOTIDE SEQUENCE</scope>
    <source>
        <strain evidence="8">525.92</strain>
    </source>
</reference>
<gene>
    <name evidence="8" type="ORF">CCV52592_1481</name>
</gene>
<feature type="transmembrane region" description="Helical" evidence="6">
    <location>
        <begin position="266"/>
        <end position="288"/>
    </location>
</feature>
<dbReference type="STRING" id="360105.CCV52592_1481"/>
<dbReference type="Proteomes" id="UP000006380">
    <property type="component" value="Chromosome"/>
</dbReference>
<sequence>MSARKSKEFLADLALVAVAVVWGVTFLPMAQALHTNGVFTLLFWRFLLAFFLMVLISLAFVRKIDANSIKYGAILGAFLFAGFAFQTFALKYALSSSVAFITGLNVVFVPFIVFLFFKQKVYIYSFAGAFLSTIGLYFLSSGEFGLGLGELLSVICALAFALQIVFTGIFVKRCELYVLVCMQFLTICALSLICAVVFEGTAMPNFDAEFYKAVIITAVFATVFAFFVQNAMQRYTTPMKTSLIFTLEPVSAGVLGYFVGGERFSALQIGGALVILAGILLSEIGSYYKNKGSF</sequence>
<evidence type="ECO:0000256" key="5">
    <source>
        <dbReference type="ARBA" id="ARBA00023136"/>
    </source>
</evidence>
<feature type="transmembrane region" description="Helical" evidence="6">
    <location>
        <begin position="241"/>
        <end position="260"/>
    </location>
</feature>
<evidence type="ECO:0000256" key="6">
    <source>
        <dbReference type="SAM" id="Phobius"/>
    </source>
</evidence>
<dbReference type="PANTHER" id="PTHR42920:SF5">
    <property type="entry name" value="EAMA DOMAIN-CONTAINING PROTEIN"/>
    <property type="match status" value="1"/>
</dbReference>
<dbReference type="HOGENOM" id="CLU_033863_21_3_7"/>
<dbReference type="EMBL" id="CP000767">
    <property type="protein sequence ID" value="EAU00604.1"/>
    <property type="molecule type" value="Genomic_DNA"/>
</dbReference>
<feature type="transmembrane region" description="Helical" evidence="6">
    <location>
        <begin position="121"/>
        <end position="139"/>
    </location>
</feature>
<evidence type="ECO:0000256" key="3">
    <source>
        <dbReference type="ARBA" id="ARBA00022692"/>
    </source>
</evidence>